<dbReference type="Gene3D" id="2.10.90.10">
    <property type="entry name" value="Cystine-knot cytokines"/>
    <property type="match status" value="1"/>
</dbReference>
<keyword evidence="6" id="KW-1185">Reference proteome</keyword>
<dbReference type="AlphaFoldDB" id="A0A914X2R4"/>
<keyword evidence="2" id="KW-1015">Disulfide bond</keyword>
<dbReference type="GO" id="GO:0045087">
    <property type="term" value="P:innate immune response"/>
    <property type="evidence" value="ECO:0007669"/>
    <property type="project" value="TreeGrafter"/>
</dbReference>
<dbReference type="SUPFAM" id="SSF57501">
    <property type="entry name" value="Cystine-knot cytokines"/>
    <property type="match status" value="1"/>
</dbReference>
<organism evidence="6 7">
    <name type="scientific">Plectus sambesii</name>
    <dbReference type="NCBI Taxonomy" id="2011161"/>
    <lineage>
        <taxon>Eukaryota</taxon>
        <taxon>Metazoa</taxon>
        <taxon>Ecdysozoa</taxon>
        <taxon>Nematoda</taxon>
        <taxon>Chromadorea</taxon>
        <taxon>Plectida</taxon>
        <taxon>Plectina</taxon>
        <taxon>Plectoidea</taxon>
        <taxon>Plectidae</taxon>
        <taxon>Plectus</taxon>
    </lineage>
</organism>
<feature type="domain" description="Spaetzle" evidence="5">
    <location>
        <begin position="90"/>
        <end position="185"/>
    </location>
</feature>
<dbReference type="Pfam" id="PF16077">
    <property type="entry name" value="Spaetzle"/>
    <property type="match status" value="1"/>
</dbReference>
<dbReference type="GO" id="GO:0021556">
    <property type="term" value="P:central nervous system formation"/>
    <property type="evidence" value="ECO:0007669"/>
    <property type="project" value="TreeGrafter"/>
</dbReference>
<sequence length="216" mass="24006">MMILCVLVLSTQLLVAVRSESASTHVLAALEKCDLASRTTCIVSSTSANRAAINAIIDRDPALVEYFQRQKRLIVEGSLARRKRETDCSSICCSNTKESEPYSHWKDVSGWQEVVNTPEYPQRVTFEMAICSSPNSPCRGVQPTDDDIRALCSQSYREHNLLVYNSTTRSILSRKISIPSGCVCKLSRSPLDSVSVEDIRLSTSAPLFRRNTNTRG</sequence>
<keyword evidence="3" id="KW-0325">Glycoprotein</keyword>
<name>A0A914X2R4_9BILA</name>
<evidence type="ECO:0000313" key="7">
    <source>
        <dbReference type="WBParaSite" id="PSAMB.scaffold623size45401.g7478.t1"/>
    </source>
</evidence>
<accession>A0A914X2R4</accession>
<evidence type="ECO:0000256" key="2">
    <source>
        <dbReference type="ARBA" id="ARBA00023157"/>
    </source>
</evidence>
<evidence type="ECO:0000259" key="5">
    <source>
        <dbReference type="Pfam" id="PF16077"/>
    </source>
</evidence>
<feature type="chain" id="PRO_5038092269" evidence="4">
    <location>
        <begin position="20"/>
        <end position="216"/>
    </location>
</feature>
<dbReference type="InterPro" id="IPR032104">
    <property type="entry name" value="Spaetzle"/>
</dbReference>
<proteinExistence type="predicted"/>
<dbReference type="InterPro" id="IPR029034">
    <property type="entry name" value="Cystine-knot_cytokine"/>
</dbReference>
<dbReference type="GO" id="GO:0008083">
    <property type="term" value="F:growth factor activity"/>
    <property type="evidence" value="ECO:0007669"/>
    <property type="project" value="TreeGrafter"/>
</dbReference>
<dbReference type="PANTHER" id="PTHR23199:SF12">
    <property type="entry name" value="NEUROTROPHIN 1-RELATED"/>
    <property type="match status" value="1"/>
</dbReference>
<dbReference type="WBParaSite" id="PSAMB.scaffold623size45401.g7478.t1">
    <property type="protein sequence ID" value="PSAMB.scaffold623size45401.g7478.t1"/>
    <property type="gene ID" value="PSAMB.scaffold623size45401.g7478"/>
</dbReference>
<dbReference type="PANTHER" id="PTHR23199">
    <property type="entry name" value="NEUROTROPHIN 1-RELATED"/>
    <property type="match status" value="1"/>
</dbReference>
<dbReference type="Proteomes" id="UP000887566">
    <property type="component" value="Unplaced"/>
</dbReference>
<evidence type="ECO:0000256" key="1">
    <source>
        <dbReference type="ARBA" id="ARBA00022729"/>
    </source>
</evidence>
<keyword evidence="1 4" id="KW-0732">Signal</keyword>
<reference evidence="7" key="1">
    <citation type="submission" date="2022-11" db="UniProtKB">
        <authorList>
            <consortium name="WormBaseParasite"/>
        </authorList>
    </citation>
    <scope>IDENTIFICATION</scope>
</reference>
<dbReference type="GO" id="GO:0005615">
    <property type="term" value="C:extracellular space"/>
    <property type="evidence" value="ECO:0007669"/>
    <property type="project" value="UniProtKB-ARBA"/>
</dbReference>
<evidence type="ECO:0000256" key="3">
    <source>
        <dbReference type="ARBA" id="ARBA00023180"/>
    </source>
</evidence>
<feature type="signal peptide" evidence="4">
    <location>
        <begin position="1"/>
        <end position="19"/>
    </location>
</feature>
<dbReference type="GO" id="GO:0005121">
    <property type="term" value="F:Toll binding"/>
    <property type="evidence" value="ECO:0007669"/>
    <property type="project" value="TreeGrafter"/>
</dbReference>
<dbReference type="InterPro" id="IPR052444">
    <property type="entry name" value="Spz/Toll_ligand-like"/>
</dbReference>
<evidence type="ECO:0000256" key="4">
    <source>
        <dbReference type="SAM" id="SignalP"/>
    </source>
</evidence>
<evidence type="ECO:0000313" key="6">
    <source>
        <dbReference type="Proteomes" id="UP000887566"/>
    </source>
</evidence>
<protein>
    <submittedName>
        <fullName evidence="7">Spaetzle domain-containing protein</fullName>
    </submittedName>
</protein>